<feature type="transmembrane region" description="Helical" evidence="1">
    <location>
        <begin position="57"/>
        <end position="80"/>
    </location>
</feature>
<dbReference type="HOGENOM" id="CLU_2421577_0_0_5"/>
<dbReference type="OrthoDB" id="7190203at2"/>
<proteinExistence type="predicted"/>
<keyword evidence="1" id="KW-0812">Transmembrane</keyword>
<evidence type="ECO:0000256" key="1">
    <source>
        <dbReference type="SAM" id="Phobius"/>
    </source>
</evidence>
<reference evidence="2" key="1">
    <citation type="submission" date="2008-01" db="EMBL/GenBank/DDBJ databases">
        <title>Complete sequence of chromosome of Caulobacter sp. K31.</title>
        <authorList>
            <consortium name="US DOE Joint Genome Institute"/>
            <person name="Copeland A."/>
            <person name="Lucas S."/>
            <person name="Lapidus A."/>
            <person name="Barry K."/>
            <person name="Glavina del Rio T."/>
            <person name="Dalin E."/>
            <person name="Tice H."/>
            <person name="Pitluck S."/>
            <person name="Bruce D."/>
            <person name="Goodwin L."/>
            <person name="Thompson L.S."/>
            <person name="Brettin T."/>
            <person name="Detter J.C."/>
            <person name="Han C."/>
            <person name="Schmutz J."/>
            <person name="Larimer F."/>
            <person name="Land M."/>
            <person name="Hauser L."/>
            <person name="Kyrpides N."/>
            <person name="Kim E."/>
            <person name="Stephens C."/>
            <person name="Richardson P."/>
        </authorList>
    </citation>
    <scope>NUCLEOTIDE SEQUENCE [LARGE SCALE GENOMIC DNA]</scope>
    <source>
        <strain evidence="2">K31</strain>
    </source>
</reference>
<organism evidence="2">
    <name type="scientific">Caulobacter sp. (strain K31)</name>
    <dbReference type="NCBI Taxonomy" id="366602"/>
    <lineage>
        <taxon>Bacteria</taxon>
        <taxon>Pseudomonadati</taxon>
        <taxon>Pseudomonadota</taxon>
        <taxon>Alphaproteobacteria</taxon>
        <taxon>Caulobacterales</taxon>
        <taxon>Caulobacteraceae</taxon>
        <taxon>Caulobacter</taxon>
    </lineage>
</organism>
<gene>
    <name evidence="2" type="ordered locus">Caul_2436</name>
</gene>
<protein>
    <submittedName>
        <fullName evidence="2">Uncharacterized protein</fullName>
    </submittedName>
</protein>
<dbReference type="STRING" id="366602.Caul_2436"/>
<keyword evidence="1" id="KW-1133">Transmembrane helix</keyword>
<dbReference type="KEGG" id="cak:Caul_2436"/>
<sequence>MAEGPPALFSSTRQALQTALALGAAGAWLVVLNTAWVRWNALSFGPICGEANGELFMAGHCPACPLAVALTMILALTLIWPQREPRVLARP</sequence>
<name>B0SVU5_CAUSK</name>
<feature type="transmembrane region" description="Helical" evidence="1">
    <location>
        <begin position="19"/>
        <end position="37"/>
    </location>
</feature>
<evidence type="ECO:0000313" key="2">
    <source>
        <dbReference type="EMBL" id="ABZ71563.1"/>
    </source>
</evidence>
<accession>B0SVU5</accession>
<keyword evidence="1" id="KW-0472">Membrane</keyword>
<dbReference type="AlphaFoldDB" id="B0SVU5"/>
<dbReference type="EMBL" id="CP000927">
    <property type="protein sequence ID" value="ABZ71563.1"/>
    <property type="molecule type" value="Genomic_DNA"/>
</dbReference>